<evidence type="ECO:0000313" key="2">
    <source>
        <dbReference type="EMBL" id="VDK87813.1"/>
    </source>
</evidence>
<dbReference type="AlphaFoldDB" id="A0A3P6TY98"/>
<dbReference type="Proteomes" id="UP000281553">
    <property type="component" value="Unassembled WGS sequence"/>
</dbReference>
<evidence type="ECO:0000313" key="3">
    <source>
        <dbReference type="Proteomes" id="UP000281553"/>
    </source>
</evidence>
<dbReference type="InterPro" id="IPR057435">
    <property type="entry name" value="Lips"/>
</dbReference>
<organism evidence="2 3">
    <name type="scientific">Dibothriocephalus latus</name>
    <name type="common">Fish tapeworm</name>
    <name type="synonym">Diphyllobothrium latum</name>
    <dbReference type="NCBI Taxonomy" id="60516"/>
    <lineage>
        <taxon>Eukaryota</taxon>
        <taxon>Metazoa</taxon>
        <taxon>Spiralia</taxon>
        <taxon>Lophotrochozoa</taxon>
        <taxon>Platyhelminthes</taxon>
        <taxon>Cestoda</taxon>
        <taxon>Eucestoda</taxon>
        <taxon>Diphyllobothriidea</taxon>
        <taxon>Diphyllobothriidae</taxon>
        <taxon>Dibothriocephalus</taxon>
    </lineage>
</organism>
<dbReference type="Pfam" id="PF25228">
    <property type="entry name" value="Lips"/>
    <property type="match status" value="1"/>
</dbReference>
<accession>A0A3P6TY98</accession>
<reference evidence="2 3" key="1">
    <citation type="submission" date="2018-11" db="EMBL/GenBank/DDBJ databases">
        <authorList>
            <consortium name="Pathogen Informatics"/>
        </authorList>
    </citation>
    <scope>NUCLEOTIDE SEQUENCE [LARGE SCALE GENOMIC DNA]</scope>
</reference>
<feature type="compositionally biased region" description="Acidic residues" evidence="1">
    <location>
        <begin position="159"/>
        <end position="168"/>
    </location>
</feature>
<dbReference type="OrthoDB" id="10003277at2759"/>
<proteinExistence type="predicted"/>
<feature type="non-terminal residue" evidence="2">
    <location>
        <position position="1"/>
    </location>
</feature>
<feature type="non-terminal residue" evidence="2">
    <location>
        <position position="543"/>
    </location>
</feature>
<feature type="compositionally biased region" description="Polar residues" evidence="1">
    <location>
        <begin position="120"/>
        <end position="157"/>
    </location>
</feature>
<feature type="region of interest" description="Disordered" evidence="1">
    <location>
        <begin position="402"/>
        <end position="421"/>
    </location>
</feature>
<keyword evidence="3" id="KW-1185">Reference proteome</keyword>
<protein>
    <submittedName>
        <fullName evidence="2">Uncharacterized protein</fullName>
    </submittedName>
</protein>
<name>A0A3P6TY98_DIBLA</name>
<dbReference type="EMBL" id="UYRU01044809">
    <property type="protein sequence ID" value="VDK87813.1"/>
    <property type="molecule type" value="Genomic_DNA"/>
</dbReference>
<evidence type="ECO:0000256" key="1">
    <source>
        <dbReference type="SAM" id="MobiDB-lite"/>
    </source>
</evidence>
<gene>
    <name evidence="2" type="ORF">DILT_LOCUS4086</name>
</gene>
<feature type="region of interest" description="Disordered" evidence="1">
    <location>
        <begin position="454"/>
        <end position="476"/>
    </location>
</feature>
<sequence length="543" mass="59930">NLTAIGASLAQRFYRARILPRLHLLGRSPEDWWACRGLHEDDFPGLCMQLLKETFGDQLLVSLQETDTVFPLHVRNPALTSRFLELLSLRAQDNNRLNGSEMFPTAAERGSRQSEFGDENASQIPHTSTPKTNSGESAQEDTAPSQAGTLSHQTSLSPDCDELAEEKDDSGGDWHDRPLTRRETVITVCRSVCEVCSDDLLAINAHERLQLYEEEASHDRHSARDNDLSVRQMGTLDHSATETAPDSSTLPTHSEGLKTILAAEKETTLYAISTLLPPWTQVRVSAVKPTRDRHKCQCIGRRGFRSWIHTFWKRSFSRDWRVGCAQRADQKVTVAFLRVIDNVGEIPHAAHIALLMHSSYVVISLALLVTAVIIPDLAGLNAVTHGTSPCVTIGGSGSVFPSSRQKYPSNDDSNVPGESSQSEVPYAANLYCSRAQVVNRSICTMPFLRGGSPRHQGYRHQTWGGQSPSGEASMRCTPRGGYDECAVSPHSPDHLLVDRTSVSIGQSRARDLQGVEAAAAGKWENFGIANWWEAEARSDYYTT</sequence>
<feature type="region of interest" description="Disordered" evidence="1">
    <location>
        <begin position="97"/>
        <end position="177"/>
    </location>
</feature>